<protein>
    <submittedName>
        <fullName evidence="7">3-hydroxybenzoate 6-hydroxylase 1</fullName>
    </submittedName>
</protein>
<evidence type="ECO:0000256" key="5">
    <source>
        <dbReference type="ARBA" id="ARBA00023033"/>
    </source>
</evidence>
<dbReference type="InterPro" id="IPR002938">
    <property type="entry name" value="FAD-bd"/>
</dbReference>
<reference evidence="7" key="2">
    <citation type="submission" date="2021-08" db="EMBL/GenBank/DDBJ databases">
        <authorList>
            <person name="Tani A."/>
            <person name="Ola A."/>
            <person name="Ogura Y."/>
            <person name="Katsura K."/>
            <person name="Hayashi T."/>
        </authorList>
    </citation>
    <scope>NUCLEOTIDE SEQUENCE</scope>
    <source>
        <strain evidence="7">DSM 14458</strain>
    </source>
</reference>
<name>A0ABQ4V056_9HYPH</name>
<dbReference type="Pfam" id="PF01494">
    <property type="entry name" value="FAD_binding_3"/>
    <property type="match status" value="1"/>
</dbReference>
<dbReference type="RefSeq" id="WP_137828399.1">
    <property type="nucleotide sequence ID" value="NZ_BPRE01000010.1"/>
</dbReference>
<evidence type="ECO:0000256" key="4">
    <source>
        <dbReference type="ARBA" id="ARBA00023002"/>
    </source>
</evidence>
<evidence type="ECO:0000313" key="7">
    <source>
        <dbReference type="EMBL" id="GJE76727.1"/>
    </source>
</evidence>
<dbReference type="SUPFAM" id="SSF51905">
    <property type="entry name" value="FAD/NAD(P)-binding domain"/>
    <property type="match status" value="1"/>
</dbReference>
<organism evidence="7 8">
    <name type="scientific">Methylorubrum suomiense</name>
    <dbReference type="NCBI Taxonomy" id="144191"/>
    <lineage>
        <taxon>Bacteria</taxon>
        <taxon>Pseudomonadati</taxon>
        <taxon>Pseudomonadota</taxon>
        <taxon>Alphaproteobacteria</taxon>
        <taxon>Hyphomicrobiales</taxon>
        <taxon>Methylobacteriaceae</taxon>
        <taxon>Methylorubrum</taxon>
    </lineage>
</organism>
<dbReference type="PANTHER" id="PTHR13789:SF318">
    <property type="entry name" value="GERANYLGERANYL DIPHOSPHATE REDUCTASE"/>
    <property type="match status" value="1"/>
</dbReference>
<dbReference type="InterPro" id="IPR036188">
    <property type="entry name" value="FAD/NAD-bd_sf"/>
</dbReference>
<keyword evidence="2" id="KW-0285">Flavoprotein</keyword>
<accession>A0ABQ4V056</accession>
<feature type="domain" description="FAD-binding" evidence="6">
    <location>
        <begin position="6"/>
        <end position="350"/>
    </location>
</feature>
<keyword evidence="3" id="KW-0274">FAD</keyword>
<sequence length="396" mass="41449">MTGRTIAIVGAGIGGLTAALALAGAGHTVTLIERRTGFSEVGAGLQLSPNASAVLIGLGLGAALRRAADEPPGVRVRSLATGRTIGGIRLGASIRQRHGAPYYVIHRADLQTLLLDAVRGRPGIRLCVGREVTALSETADGVALTMSGIDGGKSESWRADLLIGADGVRSSLRARFDARPLRLHRQAAWRALIPREAAPEAFQGEETGLWLGPGRHVVHYPVGGGKRLNVVAIAPERDGDEDWGRIGDPAALRDHFPDAAAPLAELLGTPDAWVVWSLVDRPAARPMARGRIALLGDAAHPVLPFLAQGAALAIEDAAVLTAQLSAHAEVPAALDAYAAARSDRVAAVQRAARGNGRVYHAGRLVGFARDRVMARLGPEGMAARYAWLYGWNPSAA</sequence>
<keyword evidence="5" id="KW-0503">Monooxygenase</keyword>
<dbReference type="PANTHER" id="PTHR13789">
    <property type="entry name" value="MONOOXYGENASE"/>
    <property type="match status" value="1"/>
</dbReference>
<evidence type="ECO:0000313" key="8">
    <source>
        <dbReference type="Proteomes" id="UP001055093"/>
    </source>
</evidence>
<evidence type="ECO:0000259" key="6">
    <source>
        <dbReference type="Pfam" id="PF01494"/>
    </source>
</evidence>
<evidence type="ECO:0000256" key="1">
    <source>
        <dbReference type="ARBA" id="ARBA00001974"/>
    </source>
</evidence>
<proteinExistence type="predicted"/>
<dbReference type="Proteomes" id="UP001055093">
    <property type="component" value="Unassembled WGS sequence"/>
</dbReference>
<reference evidence="7" key="1">
    <citation type="journal article" date="2021" name="Front. Microbiol.">
        <title>Comprehensive Comparative Genomics and Phenotyping of Methylobacterium Species.</title>
        <authorList>
            <person name="Alessa O."/>
            <person name="Ogura Y."/>
            <person name="Fujitani Y."/>
            <person name="Takami H."/>
            <person name="Hayashi T."/>
            <person name="Sahin N."/>
            <person name="Tani A."/>
        </authorList>
    </citation>
    <scope>NUCLEOTIDE SEQUENCE</scope>
    <source>
        <strain evidence="7">DSM 14458</strain>
    </source>
</reference>
<dbReference type="EMBL" id="BPRE01000010">
    <property type="protein sequence ID" value="GJE76727.1"/>
    <property type="molecule type" value="Genomic_DNA"/>
</dbReference>
<dbReference type="PRINTS" id="PR00420">
    <property type="entry name" value="RNGMNOXGNASE"/>
</dbReference>
<keyword evidence="4" id="KW-0560">Oxidoreductase</keyword>
<evidence type="ECO:0000256" key="2">
    <source>
        <dbReference type="ARBA" id="ARBA00022630"/>
    </source>
</evidence>
<dbReference type="Gene3D" id="3.50.50.60">
    <property type="entry name" value="FAD/NAD(P)-binding domain"/>
    <property type="match status" value="1"/>
</dbReference>
<comment type="cofactor">
    <cofactor evidence="1">
        <name>FAD</name>
        <dbReference type="ChEBI" id="CHEBI:57692"/>
    </cofactor>
</comment>
<gene>
    <name evidence="7" type="primary">xlnD</name>
    <name evidence="7" type="ORF">BGCPKDLD_3325</name>
</gene>
<keyword evidence="8" id="KW-1185">Reference proteome</keyword>
<dbReference type="SUPFAM" id="SSF54373">
    <property type="entry name" value="FAD-linked reductases, C-terminal domain"/>
    <property type="match status" value="1"/>
</dbReference>
<dbReference type="InterPro" id="IPR050493">
    <property type="entry name" value="FAD-dep_Monooxygenase_BioMet"/>
</dbReference>
<comment type="caution">
    <text evidence="7">The sequence shown here is derived from an EMBL/GenBank/DDBJ whole genome shotgun (WGS) entry which is preliminary data.</text>
</comment>
<evidence type="ECO:0000256" key="3">
    <source>
        <dbReference type="ARBA" id="ARBA00022827"/>
    </source>
</evidence>